<dbReference type="RefSeq" id="WP_190239877.1">
    <property type="nucleotide sequence ID" value="NZ_QFGA01000001.1"/>
</dbReference>
<dbReference type="AlphaFoldDB" id="A0A4Y7RH92"/>
<dbReference type="PANTHER" id="PTHR35586">
    <property type="entry name" value="SLL1691 PROTEIN"/>
    <property type="match status" value="1"/>
</dbReference>
<evidence type="ECO:0000313" key="2">
    <source>
        <dbReference type="EMBL" id="TEB08161.1"/>
    </source>
</evidence>
<sequence>MEITTSWHEKGRQEGRLEGRQEIFVKLAEKRFGALPHDILGRIKELSVDQIDILAEHLLDVASLDELRHEVTSLN</sequence>
<dbReference type="EMBL" id="QFGA01000001">
    <property type="protein sequence ID" value="TEB08161.1"/>
    <property type="molecule type" value="Genomic_DNA"/>
</dbReference>
<evidence type="ECO:0000259" key="1">
    <source>
        <dbReference type="Pfam" id="PF14261"/>
    </source>
</evidence>
<organism evidence="2 3">
    <name type="scientific">Pelotomaculum schinkii</name>
    <dbReference type="NCBI Taxonomy" id="78350"/>
    <lineage>
        <taxon>Bacteria</taxon>
        <taxon>Bacillati</taxon>
        <taxon>Bacillota</taxon>
        <taxon>Clostridia</taxon>
        <taxon>Eubacteriales</taxon>
        <taxon>Desulfotomaculaceae</taxon>
        <taxon>Pelotomaculum</taxon>
    </lineage>
</organism>
<keyword evidence="3" id="KW-1185">Reference proteome</keyword>
<dbReference type="PANTHER" id="PTHR35586:SF1">
    <property type="entry name" value="SLL1691 PROTEIN"/>
    <property type="match status" value="1"/>
</dbReference>
<feature type="domain" description="DUF4351" evidence="1">
    <location>
        <begin position="13"/>
        <end position="68"/>
    </location>
</feature>
<protein>
    <recommendedName>
        <fullName evidence="1">DUF4351 domain-containing protein</fullName>
    </recommendedName>
</protein>
<evidence type="ECO:0000313" key="3">
    <source>
        <dbReference type="Proteomes" id="UP000298324"/>
    </source>
</evidence>
<proteinExistence type="predicted"/>
<accession>A0A4Y7RH92</accession>
<dbReference type="Proteomes" id="UP000298324">
    <property type="component" value="Unassembled WGS sequence"/>
</dbReference>
<gene>
    <name evidence="2" type="ORF">Psch_01716</name>
</gene>
<name>A0A4Y7RH92_9FIRM</name>
<comment type="caution">
    <text evidence="2">The sequence shown here is derived from an EMBL/GenBank/DDBJ whole genome shotgun (WGS) entry which is preliminary data.</text>
</comment>
<dbReference type="InterPro" id="IPR025587">
    <property type="entry name" value="DUF4351"/>
</dbReference>
<dbReference type="Pfam" id="PF14261">
    <property type="entry name" value="DUF4351"/>
    <property type="match status" value="1"/>
</dbReference>
<reference evidence="2 3" key="1">
    <citation type="journal article" date="2018" name="Environ. Microbiol.">
        <title>Novel energy conservation strategies and behaviour of Pelotomaculum schinkii driving syntrophic propionate catabolism.</title>
        <authorList>
            <person name="Hidalgo-Ahumada C.A.P."/>
            <person name="Nobu M.K."/>
            <person name="Narihiro T."/>
            <person name="Tamaki H."/>
            <person name="Liu W.T."/>
            <person name="Kamagata Y."/>
            <person name="Stams A.J.M."/>
            <person name="Imachi H."/>
            <person name="Sousa D.Z."/>
        </authorList>
    </citation>
    <scope>NUCLEOTIDE SEQUENCE [LARGE SCALE GENOMIC DNA]</scope>
    <source>
        <strain evidence="2 3">HH</strain>
    </source>
</reference>